<sequence>MKKKSSSSSESVKLDRKTVERNRRIHMKGLCFKLASLVPPHHHHRSASKDMPSQQDQIEQAAEYIAQLKERIEKLQMKKELVAGRGGLSLDGGAAWPTSTLPVVNIRDWDSGLEVTLISRCGTSRSFMLYEVISILEEEGAEVVSASISHIGDKVFHTLHAQVRLSRVGVETSRVSQRLHELVYSF</sequence>
<dbReference type="Proteomes" id="UP000827889">
    <property type="component" value="Chromosome 6"/>
</dbReference>
<evidence type="ECO:0000256" key="4">
    <source>
        <dbReference type="ARBA" id="ARBA00023242"/>
    </source>
</evidence>
<gene>
    <name evidence="8" type="primary">LOC115741537</name>
</gene>
<dbReference type="GO" id="GO:0000981">
    <property type="term" value="F:DNA-binding transcription factor activity, RNA polymerase II-specific"/>
    <property type="evidence" value="ECO:0007669"/>
    <property type="project" value="TreeGrafter"/>
</dbReference>
<dbReference type="GO" id="GO:0090575">
    <property type="term" value="C:RNA polymerase II transcription regulator complex"/>
    <property type="evidence" value="ECO:0007669"/>
    <property type="project" value="TreeGrafter"/>
</dbReference>
<name>A0A8B8P947_9MYRT</name>
<organism evidence="7 8">
    <name type="scientific">Rhodamnia argentea</name>
    <dbReference type="NCBI Taxonomy" id="178133"/>
    <lineage>
        <taxon>Eukaryota</taxon>
        <taxon>Viridiplantae</taxon>
        <taxon>Streptophyta</taxon>
        <taxon>Embryophyta</taxon>
        <taxon>Tracheophyta</taxon>
        <taxon>Spermatophyta</taxon>
        <taxon>Magnoliopsida</taxon>
        <taxon>eudicotyledons</taxon>
        <taxon>Gunneridae</taxon>
        <taxon>Pentapetalae</taxon>
        <taxon>rosids</taxon>
        <taxon>malvids</taxon>
        <taxon>Myrtales</taxon>
        <taxon>Myrtaceae</taxon>
        <taxon>Myrtoideae</taxon>
        <taxon>Myrteae</taxon>
        <taxon>Australasian group</taxon>
        <taxon>Rhodamnia</taxon>
    </lineage>
</organism>
<proteinExistence type="predicted"/>
<dbReference type="GeneID" id="115741537"/>
<keyword evidence="2" id="KW-0805">Transcription regulation</keyword>
<dbReference type="InterPro" id="IPR011598">
    <property type="entry name" value="bHLH_dom"/>
</dbReference>
<evidence type="ECO:0000256" key="5">
    <source>
        <dbReference type="SAM" id="Coils"/>
    </source>
</evidence>
<dbReference type="InterPro" id="IPR015660">
    <property type="entry name" value="MASH1/Ascl1a-like"/>
</dbReference>
<dbReference type="KEGG" id="rarg:115741537"/>
<evidence type="ECO:0000256" key="2">
    <source>
        <dbReference type="ARBA" id="ARBA00023015"/>
    </source>
</evidence>
<dbReference type="AlphaFoldDB" id="A0A8B8P947"/>
<dbReference type="OrthoDB" id="1870484at2759"/>
<reference evidence="8" key="1">
    <citation type="submission" date="2025-08" db="UniProtKB">
        <authorList>
            <consortium name="RefSeq"/>
        </authorList>
    </citation>
    <scope>IDENTIFICATION</scope>
    <source>
        <tissue evidence="8">Leaf</tissue>
    </source>
</reference>
<feature type="coiled-coil region" evidence="5">
    <location>
        <begin position="51"/>
        <end position="85"/>
    </location>
</feature>
<protein>
    <submittedName>
        <fullName evidence="8">Transcription factor bHLH168-like</fullName>
    </submittedName>
</protein>
<dbReference type="PROSITE" id="PS50888">
    <property type="entry name" value="BHLH"/>
    <property type="match status" value="1"/>
</dbReference>
<accession>A0A8B8P947</accession>
<comment type="subcellular location">
    <subcellularLocation>
        <location evidence="1">Nucleus</location>
    </subcellularLocation>
</comment>
<evidence type="ECO:0000313" key="8">
    <source>
        <dbReference type="RefSeq" id="XP_030531365.1"/>
    </source>
</evidence>
<evidence type="ECO:0000256" key="1">
    <source>
        <dbReference type="ARBA" id="ARBA00004123"/>
    </source>
</evidence>
<evidence type="ECO:0000313" key="7">
    <source>
        <dbReference type="Proteomes" id="UP000827889"/>
    </source>
</evidence>
<keyword evidence="3" id="KW-0804">Transcription</keyword>
<dbReference type="InterPro" id="IPR036638">
    <property type="entry name" value="HLH_DNA-bd_sf"/>
</dbReference>
<dbReference type="SUPFAM" id="SSF47459">
    <property type="entry name" value="HLH, helix-loop-helix DNA-binding domain"/>
    <property type="match status" value="1"/>
</dbReference>
<dbReference type="PANTHER" id="PTHR13935:SF46">
    <property type="entry name" value="TRANSCRIPTION FACTOR BHLH167-RELATED"/>
    <property type="match status" value="1"/>
</dbReference>
<evidence type="ECO:0000259" key="6">
    <source>
        <dbReference type="PROSITE" id="PS50888"/>
    </source>
</evidence>
<dbReference type="Pfam" id="PF00010">
    <property type="entry name" value="HLH"/>
    <property type="match status" value="1"/>
</dbReference>
<dbReference type="Gene3D" id="4.10.280.10">
    <property type="entry name" value="Helix-loop-helix DNA-binding domain"/>
    <property type="match status" value="1"/>
</dbReference>
<keyword evidence="5" id="KW-0175">Coiled coil</keyword>
<dbReference type="PANTHER" id="PTHR13935">
    <property type="entry name" value="ACHAETE-SCUTE TRANSCRIPTION FACTOR-RELATED"/>
    <property type="match status" value="1"/>
</dbReference>
<feature type="domain" description="BHLH" evidence="6">
    <location>
        <begin position="11"/>
        <end position="68"/>
    </location>
</feature>
<keyword evidence="7" id="KW-1185">Reference proteome</keyword>
<evidence type="ECO:0000256" key="3">
    <source>
        <dbReference type="ARBA" id="ARBA00023163"/>
    </source>
</evidence>
<dbReference type="GO" id="GO:0046983">
    <property type="term" value="F:protein dimerization activity"/>
    <property type="evidence" value="ECO:0007669"/>
    <property type="project" value="InterPro"/>
</dbReference>
<dbReference type="GO" id="GO:0000977">
    <property type="term" value="F:RNA polymerase II transcription regulatory region sequence-specific DNA binding"/>
    <property type="evidence" value="ECO:0007669"/>
    <property type="project" value="TreeGrafter"/>
</dbReference>
<keyword evidence="4" id="KW-0539">Nucleus</keyword>
<dbReference type="RefSeq" id="XP_030531365.1">
    <property type="nucleotide sequence ID" value="XM_030675505.2"/>
</dbReference>
<dbReference type="SMART" id="SM00353">
    <property type="entry name" value="HLH"/>
    <property type="match status" value="1"/>
</dbReference>